<feature type="region of interest" description="Disordered" evidence="1">
    <location>
        <begin position="88"/>
        <end position="107"/>
    </location>
</feature>
<feature type="compositionally biased region" description="Low complexity" evidence="1">
    <location>
        <begin position="98"/>
        <end position="107"/>
    </location>
</feature>
<feature type="region of interest" description="Disordered" evidence="1">
    <location>
        <begin position="1"/>
        <end position="22"/>
    </location>
</feature>
<dbReference type="PANTHER" id="PTHR46158">
    <property type="entry name" value="OS02G0165000 PROTEIN"/>
    <property type="match status" value="1"/>
</dbReference>
<evidence type="ECO:0000313" key="2">
    <source>
        <dbReference type="EMBL" id="AFK33495.1"/>
    </source>
</evidence>
<evidence type="ECO:0000256" key="1">
    <source>
        <dbReference type="SAM" id="MobiDB-lite"/>
    </source>
</evidence>
<protein>
    <submittedName>
        <fullName evidence="2">Uncharacterized protein</fullName>
    </submittedName>
</protein>
<organism evidence="2">
    <name type="scientific">Lotus japonicus</name>
    <name type="common">Lotus corniculatus var. japonicus</name>
    <dbReference type="NCBI Taxonomy" id="34305"/>
    <lineage>
        <taxon>Eukaryota</taxon>
        <taxon>Viridiplantae</taxon>
        <taxon>Streptophyta</taxon>
        <taxon>Embryophyta</taxon>
        <taxon>Tracheophyta</taxon>
        <taxon>Spermatophyta</taxon>
        <taxon>Magnoliopsida</taxon>
        <taxon>eudicotyledons</taxon>
        <taxon>Gunneridae</taxon>
        <taxon>Pentapetalae</taxon>
        <taxon>rosids</taxon>
        <taxon>fabids</taxon>
        <taxon>Fabales</taxon>
        <taxon>Fabaceae</taxon>
        <taxon>Papilionoideae</taxon>
        <taxon>50 kb inversion clade</taxon>
        <taxon>NPAAA clade</taxon>
        <taxon>Hologalegina</taxon>
        <taxon>robinioid clade</taxon>
        <taxon>Loteae</taxon>
        <taxon>Lotus</taxon>
    </lineage>
</organism>
<dbReference type="PANTHER" id="PTHR46158:SF10">
    <property type="entry name" value="RING-CH-TYPE DOMAIN-CONTAINING PROTEIN"/>
    <property type="match status" value="1"/>
</dbReference>
<sequence length="209" mass="22959">MATEGANFSKDNNNQGAGTIEDKVDIQIQKDLVSPEITEELTSGQYETRPNIILEIPTITQEEAREDYLRIDIPPTPSPRRVIFPPCLSPGFSRANESPGPSSSKSRSTIKTFLPKLSFKFLNTSSDIEKAAFLALEGFAPKKPFLSRTLSRTKTTTSSLPATPIAHSHPGSLHGGNMAYLATTVVSNCSFCNMWHCNYHSCFNLALYS</sequence>
<proteinExistence type="evidence at transcript level"/>
<accession>I3RZQ3</accession>
<name>I3RZQ3_LOTJA</name>
<reference evidence="2" key="1">
    <citation type="submission" date="2012-05" db="EMBL/GenBank/DDBJ databases">
        <authorList>
            <person name="Krishnakumar V."/>
            <person name="Cheung F."/>
            <person name="Xiao Y."/>
            <person name="Chan A."/>
            <person name="Moskal W.A."/>
            <person name="Town C.D."/>
        </authorList>
    </citation>
    <scope>NUCLEOTIDE SEQUENCE</scope>
</reference>
<dbReference type="EMBL" id="BT133700">
    <property type="protein sequence ID" value="AFK33495.1"/>
    <property type="molecule type" value="mRNA"/>
</dbReference>
<dbReference type="AlphaFoldDB" id="I3RZQ3"/>